<protein>
    <submittedName>
        <fullName evidence="2">Uncharacterized protein</fullName>
    </submittedName>
</protein>
<comment type="caution">
    <text evidence="2">The sequence shown here is derived from an EMBL/GenBank/DDBJ whole genome shotgun (WGS) entry which is preliminary data.</text>
</comment>
<reference evidence="2" key="1">
    <citation type="journal article" date="2022" name="bioRxiv">
        <title>Sequencing and chromosome-scale assembly of the giantPleurodeles waltlgenome.</title>
        <authorList>
            <person name="Brown T."/>
            <person name="Elewa A."/>
            <person name="Iarovenko S."/>
            <person name="Subramanian E."/>
            <person name="Araus A.J."/>
            <person name="Petzold A."/>
            <person name="Susuki M."/>
            <person name="Suzuki K.-i.T."/>
            <person name="Hayashi T."/>
            <person name="Toyoda A."/>
            <person name="Oliveira C."/>
            <person name="Osipova E."/>
            <person name="Leigh N.D."/>
            <person name="Simon A."/>
            <person name="Yun M.H."/>
        </authorList>
    </citation>
    <scope>NUCLEOTIDE SEQUENCE</scope>
    <source>
        <strain evidence="2">20211129_DDA</strain>
        <tissue evidence="2">Liver</tissue>
    </source>
</reference>
<feature type="region of interest" description="Disordered" evidence="1">
    <location>
        <begin position="73"/>
        <end position="98"/>
    </location>
</feature>
<evidence type="ECO:0000256" key="1">
    <source>
        <dbReference type="SAM" id="MobiDB-lite"/>
    </source>
</evidence>
<evidence type="ECO:0000313" key="3">
    <source>
        <dbReference type="Proteomes" id="UP001066276"/>
    </source>
</evidence>
<gene>
    <name evidence="2" type="ORF">NDU88_003798</name>
</gene>
<keyword evidence="3" id="KW-1185">Reference proteome</keyword>
<name>A0AAV7MVM3_PLEWA</name>
<dbReference type="Proteomes" id="UP001066276">
    <property type="component" value="Chromosome 9"/>
</dbReference>
<accession>A0AAV7MVM3</accession>
<sequence>MEASGRRVPLGRWSSIGRTDCCPGVPRRARGIRCPPARITGAPRPISSGGLRLRGPSSLLLVTPALLLRSRSPRRSRRGFGAPQPQGAAGGWSSEVGVRPRSAVKARQDPGARTPGPIAHYVAARSAVSRGFRGRRFPARDSLCLLPSGVALPPVGEQKVGLPVSSPAGHGASINFGARQLRSRPLCPLTSRAVVCQASSRAQQKDAALPGVALASPRRSGLIRCLLARRHWPQGGPRLGRGPFLGSAPPLDGYRHLQAPDFELQASEGTEAPRVLVGTEAGSYAVVDFDG</sequence>
<organism evidence="2 3">
    <name type="scientific">Pleurodeles waltl</name>
    <name type="common">Iberian ribbed newt</name>
    <dbReference type="NCBI Taxonomy" id="8319"/>
    <lineage>
        <taxon>Eukaryota</taxon>
        <taxon>Metazoa</taxon>
        <taxon>Chordata</taxon>
        <taxon>Craniata</taxon>
        <taxon>Vertebrata</taxon>
        <taxon>Euteleostomi</taxon>
        <taxon>Amphibia</taxon>
        <taxon>Batrachia</taxon>
        <taxon>Caudata</taxon>
        <taxon>Salamandroidea</taxon>
        <taxon>Salamandridae</taxon>
        <taxon>Pleurodelinae</taxon>
        <taxon>Pleurodeles</taxon>
    </lineage>
</organism>
<dbReference type="EMBL" id="JANPWB010000013">
    <property type="protein sequence ID" value="KAJ1106397.1"/>
    <property type="molecule type" value="Genomic_DNA"/>
</dbReference>
<proteinExistence type="predicted"/>
<evidence type="ECO:0000313" key="2">
    <source>
        <dbReference type="EMBL" id="KAJ1106397.1"/>
    </source>
</evidence>
<dbReference type="AlphaFoldDB" id="A0AAV7MVM3"/>